<feature type="binding site" evidence="10">
    <location>
        <begin position="35"/>
        <end position="39"/>
    </location>
    <ligand>
        <name>4-amino-2-methyl-5-(diphosphooxymethyl)pyrimidine</name>
        <dbReference type="ChEBI" id="CHEBI:57841"/>
    </ligand>
</feature>
<sequence length="202" mass="20476">MRTLGRLHLITDTRPGRDTLAVVAAALRAGFDVVQVRPEDHVTDREAYDLTVRILAMCRELDRICLVNDRLHIALAAGADGGHVGADDLPVAAARRILGPHAILGATARNPETARQAVADGASYLGVGPAFATTTKAGLPDAIGPAGVGAVAAAVPVPIVAIGGVTAQNARQLYSAGAHAVAVVGAVSGAADPYTAAKEFLA</sequence>
<comment type="similarity">
    <text evidence="10 11">Belongs to the thiamine-phosphate synthase family.</text>
</comment>
<comment type="caution">
    <text evidence="14">The sequence shown here is derived from an EMBL/GenBank/DDBJ whole genome shotgun (WGS) entry which is preliminary data.</text>
</comment>
<feature type="binding site" evidence="10">
    <location>
        <position position="107"/>
    </location>
    <ligand>
        <name>4-amino-2-methyl-5-(diphosphooxymethyl)pyrimidine</name>
        <dbReference type="ChEBI" id="CHEBI:57841"/>
    </ligand>
</feature>
<comment type="catalytic activity">
    <reaction evidence="8 10 11">
        <text>2-(2-carboxy-4-methylthiazol-5-yl)ethyl phosphate + 4-amino-2-methyl-5-(diphosphooxymethyl)pyrimidine + 2 H(+) = thiamine phosphate + CO2 + diphosphate</text>
        <dbReference type="Rhea" id="RHEA:47848"/>
        <dbReference type="ChEBI" id="CHEBI:15378"/>
        <dbReference type="ChEBI" id="CHEBI:16526"/>
        <dbReference type="ChEBI" id="CHEBI:33019"/>
        <dbReference type="ChEBI" id="CHEBI:37575"/>
        <dbReference type="ChEBI" id="CHEBI:57841"/>
        <dbReference type="ChEBI" id="CHEBI:62890"/>
        <dbReference type="EC" id="2.5.1.3"/>
    </reaction>
</comment>
<evidence type="ECO:0000256" key="9">
    <source>
        <dbReference type="ARBA" id="ARBA00047883"/>
    </source>
</evidence>
<dbReference type="InterPro" id="IPR036206">
    <property type="entry name" value="ThiamineP_synth_sf"/>
</dbReference>
<evidence type="ECO:0000256" key="12">
    <source>
        <dbReference type="RuleBase" id="RU004253"/>
    </source>
</evidence>
<keyword evidence="5 10" id="KW-0460">Magnesium</keyword>
<dbReference type="InterPro" id="IPR013785">
    <property type="entry name" value="Aldolase_TIM"/>
</dbReference>
<dbReference type="Proteomes" id="UP001589608">
    <property type="component" value="Unassembled WGS sequence"/>
</dbReference>
<feature type="binding site" evidence="10">
    <location>
        <position position="164"/>
    </location>
    <ligand>
        <name>2-[(2R,5Z)-2-carboxy-4-methylthiazol-5(2H)-ylidene]ethyl phosphate</name>
        <dbReference type="ChEBI" id="CHEBI:62899"/>
    </ligand>
</feature>
<dbReference type="HAMAP" id="MF_00097">
    <property type="entry name" value="TMP_synthase"/>
    <property type="match status" value="1"/>
</dbReference>
<evidence type="ECO:0000313" key="14">
    <source>
        <dbReference type="EMBL" id="MFB9448028.1"/>
    </source>
</evidence>
<dbReference type="PANTHER" id="PTHR20857:SF15">
    <property type="entry name" value="THIAMINE-PHOSPHATE SYNTHASE"/>
    <property type="match status" value="1"/>
</dbReference>
<feature type="domain" description="Thiamine phosphate synthase/TenI" evidence="13">
    <location>
        <begin position="7"/>
        <end position="187"/>
    </location>
</feature>
<evidence type="ECO:0000256" key="10">
    <source>
        <dbReference type="HAMAP-Rule" id="MF_00097"/>
    </source>
</evidence>
<dbReference type="EC" id="2.5.1.3" evidence="10"/>
<feature type="binding site" evidence="10">
    <location>
        <begin position="133"/>
        <end position="135"/>
    </location>
    <ligand>
        <name>2-[(2R,5Z)-2-carboxy-4-methylthiazol-5(2H)-ylidene]ethyl phosphate</name>
        <dbReference type="ChEBI" id="CHEBI:62899"/>
    </ligand>
</feature>
<comment type="function">
    <text evidence="1 10">Condenses 4-methyl-5-(beta-hydroxyethyl)thiazole monophosphate (THZ-P) and 2-methyl-4-amino-5-hydroxymethyl pyrimidine pyrophosphate (HMP-PP) to form thiamine monophosphate (TMP).</text>
</comment>
<dbReference type="SUPFAM" id="SSF51391">
    <property type="entry name" value="Thiamin phosphate synthase"/>
    <property type="match status" value="1"/>
</dbReference>
<dbReference type="PANTHER" id="PTHR20857">
    <property type="entry name" value="THIAMINE-PHOSPHATE PYROPHOSPHORYLASE"/>
    <property type="match status" value="1"/>
</dbReference>
<feature type="binding site" evidence="10">
    <location>
        <position position="69"/>
    </location>
    <ligand>
        <name>Mg(2+)</name>
        <dbReference type="ChEBI" id="CHEBI:18420"/>
    </ligand>
</feature>
<feature type="binding site" evidence="10">
    <location>
        <position position="88"/>
    </location>
    <ligand>
        <name>Mg(2+)</name>
        <dbReference type="ChEBI" id="CHEBI:18420"/>
    </ligand>
</feature>
<evidence type="ECO:0000256" key="1">
    <source>
        <dbReference type="ARBA" id="ARBA00003814"/>
    </source>
</evidence>
<protein>
    <recommendedName>
        <fullName evidence="10">Thiamine-phosphate synthase</fullName>
        <shortName evidence="10">TP synthase</shortName>
        <shortName evidence="10">TPS</shortName>
        <ecNumber evidence="10">2.5.1.3</ecNumber>
    </recommendedName>
    <alternativeName>
        <fullName evidence="10">Thiamine-phosphate pyrophosphorylase</fullName>
        <shortName evidence="10">TMP pyrophosphorylase</shortName>
        <shortName evidence="10">TMP-PPase</shortName>
    </alternativeName>
</protein>
<dbReference type="CDD" id="cd00564">
    <property type="entry name" value="TMP_TenI"/>
    <property type="match status" value="1"/>
</dbReference>
<dbReference type="InterPro" id="IPR034291">
    <property type="entry name" value="TMP_synthase"/>
</dbReference>
<gene>
    <name evidence="10 14" type="primary">thiE</name>
    <name evidence="14" type="ORF">ACFFTR_33460</name>
</gene>
<evidence type="ECO:0000256" key="2">
    <source>
        <dbReference type="ARBA" id="ARBA00005165"/>
    </source>
</evidence>
<feature type="binding site" evidence="10">
    <location>
        <position position="136"/>
    </location>
    <ligand>
        <name>4-amino-2-methyl-5-(diphosphooxymethyl)pyrimidine</name>
        <dbReference type="ChEBI" id="CHEBI:57841"/>
    </ligand>
</feature>
<dbReference type="Pfam" id="PF02581">
    <property type="entry name" value="TMP-TENI"/>
    <property type="match status" value="1"/>
</dbReference>
<evidence type="ECO:0000256" key="4">
    <source>
        <dbReference type="ARBA" id="ARBA00022723"/>
    </source>
</evidence>
<comment type="catalytic activity">
    <reaction evidence="7 10 11">
        <text>4-methyl-5-(2-phosphooxyethyl)-thiazole + 4-amino-2-methyl-5-(diphosphooxymethyl)pyrimidine + H(+) = thiamine phosphate + diphosphate</text>
        <dbReference type="Rhea" id="RHEA:22328"/>
        <dbReference type="ChEBI" id="CHEBI:15378"/>
        <dbReference type="ChEBI" id="CHEBI:33019"/>
        <dbReference type="ChEBI" id="CHEBI:37575"/>
        <dbReference type="ChEBI" id="CHEBI:57841"/>
        <dbReference type="ChEBI" id="CHEBI:58296"/>
        <dbReference type="EC" id="2.5.1.3"/>
    </reaction>
</comment>
<feature type="binding site" evidence="10">
    <location>
        <position position="68"/>
    </location>
    <ligand>
        <name>4-amino-2-methyl-5-(diphosphooxymethyl)pyrimidine</name>
        <dbReference type="ChEBI" id="CHEBI:57841"/>
    </ligand>
</feature>
<keyword evidence="4 10" id="KW-0479">Metal-binding</keyword>
<comment type="pathway">
    <text evidence="2 10 12">Cofactor biosynthesis; thiamine diphosphate biosynthesis; thiamine phosphate from 4-amino-2-methyl-5-diphosphomethylpyrimidine and 4-methyl-5-(2-phosphoethyl)-thiazole: step 1/1.</text>
</comment>
<dbReference type="Gene3D" id="3.20.20.70">
    <property type="entry name" value="Aldolase class I"/>
    <property type="match status" value="1"/>
</dbReference>
<evidence type="ECO:0000256" key="11">
    <source>
        <dbReference type="RuleBase" id="RU003826"/>
    </source>
</evidence>
<dbReference type="EMBL" id="JBHMCA010000056">
    <property type="protein sequence ID" value="MFB9448028.1"/>
    <property type="molecule type" value="Genomic_DNA"/>
</dbReference>
<keyword evidence="3 10" id="KW-0808">Transferase</keyword>
<evidence type="ECO:0000259" key="13">
    <source>
        <dbReference type="Pfam" id="PF02581"/>
    </source>
</evidence>
<proteinExistence type="inferred from homology"/>
<comment type="caution">
    <text evidence="10">Lacks conserved residue(s) required for the propagation of feature annotation.</text>
</comment>
<dbReference type="RefSeq" id="WP_223097045.1">
    <property type="nucleotide sequence ID" value="NZ_CP061913.1"/>
</dbReference>
<accession>A0ABV5MGM6</accession>
<dbReference type="InterPro" id="IPR022998">
    <property type="entry name" value="ThiamineP_synth_TenI"/>
</dbReference>
<evidence type="ECO:0000256" key="5">
    <source>
        <dbReference type="ARBA" id="ARBA00022842"/>
    </source>
</evidence>
<evidence type="ECO:0000256" key="6">
    <source>
        <dbReference type="ARBA" id="ARBA00022977"/>
    </source>
</evidence>
<evidence type="ECO:0000256" key="7">
    <source>
        <dbReference type="ARBA" id="ARBA00047334"/>
    </source>
</evidence>
<dbReference type="GO" id="GO:0004789">
    <property type="term" value="F:thiamine-phosphate diphosphorylase activity"/>
    <property type="evidence" value="ECO:0007669"/>
    <property type="project" value="UniProtKB-EC"/>
</dbReference>
<comment type="catalytic activity">
    <reaction evidence="9 10 11">
        <text>2-[(2R,5Z)-2-carboxy-4-methylthiazol-5(2H)-ylidene]ethyl phosphate + 4-amino-2-methyl-5-(diphosphooxymethyl)pyrimidine + 2 H(+) = thiamine phosphate + CO2 + diphosphate</text>
        <dbReference type="Rhea" id="RHEA:47844"/>
        <dbReference type="ChEBI" id="CHEBI:15378"/>
        <dbReference type="ChEBI" id="CHEBI:16526"/>
        <dbReference type="ChEBI" id="CHEBI:33019"/>
        <dbReference type="ChEBI" id="CHEBI:37575"/>
        <dbReference type="ChEBI" id="CHEBI:57841"/>
        <dbReference type="ChEBI" id="CHEBI:62899"/>
        <dbReference type="EC" id="2.5.1.3"/>
    </reaction>
</comment>
<comment type="cofactor">
    <cofactor evidence="10">
        <name>Mg(2+)</name>
        <dbReference type="ChEBI" id="CHEBI:18420"/>
    </cofactor>
    <text evidence="10">Binds 1 Mg(2+) ion per subunit.</text>
</comment>
<keyword evidence="6 10" id="KW-0784">Thiamine biosynthesis</keyword>
<keyword evidence="15" id="KW-1185">Reference proteome</keyword>
<evidence type="ECO:0000256" key="8">
    <source>
        <dbReference type="ARBA" id="ARBA00047851"/>
    </source>
</evidence>
<evidence type="ECO:0000313" key="15">
    <source>
        <dbReference type="Proteomes" id="UP001589608"/>
    </source>
</evidence>
<reference evidence="14 15" key="1">
    <citation type="submission" date="2024-09" db="EMBL/GenBank/DDBJ databases">
        <authorList>
            <person name="Sun Q."/>
            <person name="Mori K."/>
        </authorList>
    </citation>
    <scope>NUCLEOTIDE SEQUENCE [LARGE SCALE GENOMIC DNA]</scope>
    <source>
        <strain evidence="14 15">JCM 3307</strain>
    </source>
</reference>
<name>A0ABV5MGM6_9ACTN</name>
<evidence type="ECO:0000256" key="3">
    <source>
        <dbReference type="ARBA" id="ARBA00022679"/>
    </source>
</evidence>
<dbReference type="NCBIfam" id="TIGR00693">
    <property type="entry name" value="thiE"/>
    <property type="match status" value="1"/>
</dbReference>
<organism evidence="14 15">
    <name type="scientific">Dactylosporangium vinaceum</name>
    <dbReference type="NCBI Taxonomy" id="53362"/>
    <lineage>
        <taxon>Bacteria</taxon>
        <taxon>Bacillati</taxon>
        <taxon>Actinomycetota</taxon>
        <taxon>Actinomycetes</taxon>
        <taxon>Micromonosporales</taxon>
        <taxon>Micromonosporaceae</taxon>
        <taxon>Dactylosporangium</taxon>
    </lineage>
</organism>